<dbReference type="Bgee" id="ENSXETG00000026002">
    <property type="expression patterns" value="Expressed in ovary and 9 other cell types or tissues"/>
</dbReference>
<proteinExistence type="predicted"/>
<accession>A0A6I8PS23</accession>
<name>A0A6I8PS23_XENTR</name>
<protein>
    <submittedName>
        <fullName evidence="1">Uncharacterized protein</fullName>
    </submittedName>
</protein>
<reference evidence="1" key="2">
    <citation type="submission" date="2020-05" db="UniProtKB">
        <authorList>
            <consortium name="Ensembl"/>
        </authorList>
    </citation>
    <scope>IDENTIFICATION</scope>
</reference>
<sequence length="254" mass="28415">MAAGKSTDTFEMGLMAIEDFLRCPPPGIQSENLPTRSTVTCLSNSISLMIDDFIAISGRRVMFTNSVGRILQAKTMMECAEVKKKLLSNLLLILVAACQSIPDEGKRKRPNKPGKVLRHFILMINGKNPRIKYKMEQGLNAVLPSVMCENYTVKVDFMDPLVKLTADTALTVLDGSQPVTPCWKNTTFSLDYNGDGGCEFAYCLGFSKRKFPIQGWIIHLKNKTTEEKEKVEEFFRGFVPQARVKSDVETEQSS</sequence>
<organism evidence="1">
    <name type="scientific">Xenopus tropicalis</name>
    <name type="common">Western clawed frog</name>
    <name type="synonym">Silurana tropicalis</name>
    <dbReference type="NCBI Taxonomy" id="8364"/>
    <lineage>
        <taxon>Eukaryota</taxon>
        <taxon>Metazoa</taxon>
        <taxon>Chordata</taxon>
        <taxon>Craniata</taxon>
        <taxon>Vertebrata</taxon>
        <taxon>Euteleostomi</taxon>
        <taxon>Amphibia</taxon>
        <taxon>Batrachia</taxon>
        <taxon>Anura</taxon>
        <taxon>Pipoidea</taxon>
        <taxon>Pipidae</taxon>
        <taxon>Xenopodinae</taxon>
        <taxon>Xenopus</taxon>
        <taxon>Silurana</taxon>
    </lineage>
</organism>
<dbReference type="Ensembl" id="ENSXETT00000055064">
    <property type="protein sequence ID" value="ENSXETP00000055064"/>
    <property type="gene ID" value="ENSXETG00000026002"/>
</dbReference>
<dbReference type="InParanoid" id="A0A6I8PS23"/>
<reference evidence="1" key="1">
    <citation type="journal article" date="2010" name="Science">
        <title>The genome of the Western clawed frog Xenopus tropicalis.</title>
        <authorList>
            <person name="Hellsten U."/>
            <person name="Harland R.M."/>
            <person name="Gilchrist M.J."/>
            <person name="Hendrix D."/>
            <person name="Jurka J."/>
            <person name="Kapitonov V."/>
            <person name="Ovcharenko I."/>
            <person name="Putnam N.H."/>
            <person name="Shu S."/>
            <person name="Taher L."/>
            <person name="Blitz I.L."/>
            <person name="Blumberg B."/>
            <person name="Dichmann D.S."/>
            <person name="Dubchak I."/>
            <person name="Amaya E."/>
            <person name="Detter J.C."/>
            <person name="Fletcher R."/>
            <person name="Gerhard D.S."/>
            <person name="Goodstein D."/>
            <person name="Graves T."/>
            <person name="Grigoriev I.V."/>
            <person name="Grimwood J."/>
            <person name="Kawashima T."/>
            <person name="Lindquist E."/>
            <person name="Lucas S.M."/>
            <person name="Mead P.E."/>
            <person name="Mitros T."/>
            <person name="Ogino H."/>
            <person name="Ohta Y."/>
            <person name="Poliakov A.V."/>
            <person name="Pollet N."/>
            <person name="Robert J."/>
            <person name="Salamov A."/>
            <person name="Sater A.K."/>
            <person name="Schmutz J."/>
            <person name="Terry A."/>
            <person name="Vize P.D."/>
            <person name="Warren W.C."/>
            <person name="Wells D."/>
            <person name="Wills A."/>
            <person name="Wilson R.K."/>
            <person name="Zimmerman L.B."/>
            <person name="Zorn A.M."/>
            <person name="Grainger R."/>
            <person name="Grammer T."/>
            <person name="Khokha M.K."/>
            <person name="Richardson P.M."/>
            <person name="Rokhsar D.S."/>
        </authorList>
    </citation>
    <scope>NUCLEOTIDE SEQUENCE [LARGE SCALE GENOMIC DNA]</scope>
    <source>
        <strain evidence="1">Nigerian</strain>
    </source>
</reference>
<dbReference type="AlphaFoldDB" id="A0A6I8PS23"/>
<dbReference type="GeneTree" id="ENSGT00390000018451"/>
<evidence type="ECO:0000313" key="1">
    <source>
        <dbReference type="Ensembl" id="ENSXETP00000055064"/>
    </source>
</evidence>